<dbReference type="RefSeq" id="WP_089768720.1">
    <property type="nucleotide sequence ID" value="NZ_FNWX01000007.1"/>
</dbReference>
<feature type="signal peptide" evidence="2">
    <location>
        <begin position="1"/>
        <end position="18"/>
    </location>
</feature>
<dbReference type="AlphaFoldDB" id="A0A1H6IMU5"/>
<evidence type="ECO:0000259" key="4">
    <source>
        <dbReference type="Pfam" id="PF18962"/>
    </source>
</evidence>
<dbReference type="InterPro" id="IPR045175">
    <property type="entry name" value="M28_fam"/>
</dbReference>
<dbReference type="EMBL" id="FNWX01000007">
    <property type="protein sequence ID" value="SEH49340.1"/>
    <property type="molecule type" value="Genomic_DNA"/>
</dbReference>
<accession>A0A1H6IMU5</accession>
<feature type="chain" id="PRO_5011462550" evidence="2">
    <location>
        <begin position="19"/>
        <end position="389"/>
    </location>
</feature>
<gene>
    <name evidence="5" type="ORF">SAMN05421793_10737</name>
</gene>
<keyword evidence="1 2" id="KW-0732">Signal</keyword>
<dbReference type="Proteomes" id="UP000198555">
    <property type="component" value="Unassembled WGS sequence"/>
</dbReference>
<feature type="domain" description="Peptidase M28" evidence="3">
    <location>
        <begin position="92"/>
        <end position="286"/>
    </location>
</feature>
<name>A0A1H6IMU5_9FLAO</name>
<evidence type="ECO:0000259" key="3">
    <source>
        <dbReference type="Pfam" id="PF04389"/>
    </source>
</evidence>
<protein>
    <submittedName>
        <fullName evidence="5">Por secretion system C-terminal sorting domain-containing protein</fullName>
    </submittedName>
</protein>
<evidence type="ECO:0000313" key="5">
    <source>
        <dbReference type="EMBL" id="SEH49340.1"/>
    </source>
</evidence>
<reference evidence="6" key="1">
    <citation type="submission" date="2016-10" db="EMBL/GenBank/DDBJ databases">
        <authorList>
            <person name="Varghese N."/>
            <person name="Submissions S."/>
        </authorList>
    </citation>
    <scope>NUCLEOTIDE SEQUENCE [LARGE SCALE GENOMIC DNA]</scope>
    <source>
        <strain evidence="6">DSM 19326</strain>
    </source>
</reference>
<dbReference type="NCBIfam" id="TIGR04183">
    <property type="entry name" value="Por_Secre_tail"/>
    <property type="match status" value="1"/>
</dbReference>
<dbReference type="Gene3D" id="3.40.630.10">
    <property type="entry name" value="Zn peptidases"/>
    <property type="match status" value="1"/>
</dbReference>
<keyword evidence="6" id="KW-1185">Reference proteome</keyword>
<dbReference type="Pfam" id="PF04389">
    <property type="entry name" value="Peptidase_M28"/>
    <property type="match status" value="1"/>
</dbReference>
<evidence type="ECO:0000256" key="2">
    <source>
        <dbReference type="SAM" id="SignalP"/>
    </source>
</evidence>
<dbReference type="SUPFAM" id="SSF53187">
    <property type="entry name" value="Zn-dependent exopeptidases"/>
    <property type="match status" value="1"/>
</dbReference>
<dbReference type="PANTHER" id="PTHR12147:SF26">
    <property type="entry name" value="PEPTIDASE M28 DOMAIN-CONTAINING PROTEIN"/>
    <property type="match status" value="1"/>
</dbReference>
<evidence type="ECO:0000256" key="1">
    <source>
        <dbReference type="ARBA" id="ARBA00022729"/>
    </source>
</evidence>
<dbReference type="GO" id="GO:0008235">
    <property type="term" value="F:metalloexopeptidase activity"/>
    <property type="evidence" value="ECO:0007669"/>
    <property type="project" value="InterPro"/>
</dbReference>
<evidence type="ECO:0000313" key="6">
    <source>
        <dbReference type="Proteomes" id="UP000198555"/>
    </source>
</evidence>
<dbReference type="InterPro" id="IPR026444">
    <property type="entry name" value="Secre_tail"/>
</dbReference>
<dbReference type="STRING" id="420404.SAMN05421793_10737"/>
<dbReference type="GO" id="GO:0006508">
    <property type="term" value="P:proteolysis"/>
    <property type="evidence" value="ECO:0007669"/>
    <property type="project" value="InterPro"/>
</dbReference>
<sequence>MRKRFVFSLFLLSFLANSQTFIQQYANVSNLVSQSNISTYLQEFEALGVKTTGSTANNNAYNWLKNKYLSFGYTENDISNDNFTYNGQTTSNIIVTKQGTKYPNIYVIVCGHYDTIVGTGTNDNGSGVSVILETARLLKNIPTEYSIKFINFSGEEQGLLGSAHYVSSVVNATSPKMNIRLVLNIDEVGGIKGQTNDTVTCERDESNSPSANNAASNTFTQQLINCIKLYSPLKTNLSYAYASDYMPFQSNGEIITGLFEYNETPYAHSANDKYANLDPVYIYNIAKGTTGAVQHFAVASAAQNLDTCTPKQIVGSFKFYPNPAKDFIQLEFLNSKTQRFSFVITDFEGRVLSKTENQTRVDISGLPKGSYLGTFYVEDQQISKKIIIE</sequence>
<proteinExistence type="predicted"/>
<dbReference type="PANTHER" id="PTHR12147">
    <property type="entry name" value="METALLOPEPTIDASE M28 FAMILY MEMBER"/>
    <property type="match status" value="1"/>
</dbReference>
<dbReference type="Pfam" id="PF18962">
    <property type="entry name" value="Por_Secre_tail"/>
    <property type="match status" value="1"/>
</dbReference>
<feature type="domain" description="Secretion system C-terminal sorting" evidence="4">
    <location>
        <begin position="320"/>
        <end position="388"/>
    </location>
</feature>
<dbReference type="InterPro" id="IPR007484">
    <property type="entry name" value="Peptidase_M28"/>
</dbReference>
<organism evidence="5 6">
    <name type="scientific">Epilithonimonas hominis</name>
    <dbReference type="NCBI Taxonomy" id="420404"/>
    <lineage>
        <taxon>Bacteria</taxon>
        <taxon>Pseudomonadati</taxon>
        <taxon>Bacteroidota</taxon>
        <taxon>Flavobacteriia</taxon>
        <taxon>Flavobacteriales</taxon>
        <taxon>Weeksellaceae</taxon>
        <taxon>Chryseobacterium group</taxon>
        <taxon>Epilithonimonas</taxon>
    </lineage>
</organism>